<comment type="pathway">
    <text evidence="8">Cofactor biosynthesis; adenosylcobalamin biosynthesis; cob(II)yrinate a,c-diamide from sirohydrochlorin (anaerobic route): step 10/10.</text>
</comment>
<dbReference type="SUPFAM" id="SSF52317">
    <property type="entry name" value="Class I glutamine amidotransferase-like"/>
    <property type="match status" value="1"/>
</dbReference>
<dbReference type="SUPFAM" id="SSF52540">
    <property type="entry name" value="P-loop containing nucleoside triphosphate hydrolases"/>
    <property type="match status" value="1"/>
</dbReference>
<dbReference type="Pfam" id="PF07685">
    <property type="entry name" value="GATase_3"/>
    <property type="match status" value="1"/>
</dbReference>
<keyword evidence="3 8" id="KW-0436">Ligase</keyword>
<dbReference type="NCBIfam" id="TIGR00379">
    <property type="entry name" value="cobB"/>
    <property type="match status" value="1"/>
</dbReference>
<keyword evidence="4 8" id="KW-0547">Nucleotide-binding</keyword>
<dbReference type="GO" id="GO:0042242">
    <property type="term" value="F:cobyrinic acid a,c-diamide synthase activity"/>
    <property type="evidence" value="ECO:0007669"/>
    <property type="project" value="UniProtKB-UniRule"/>
</dbReference>
<dbReference type="PROSITE" id="PS51274">
    <property type="entry name" value="GATASE_COBBQ"/>
    <property type="match status" value="1"/>
</dbReference>
<dbReference type="AlphaFoldDB" id="A0A7L4UQW1"/>
<gene>
    <name evidence="8" type="primary">cbiA</name>
    <name evidence="11" type="ORF">C7377_0457</name>
</gene>
<evidence type="ECO:0000256" key="7">
    <source>
        <dbReference type="ARBA" id="ARBA00022962"/>
    </source>
</evidence>
<organism evidence="11 12">
    <name type="scientific">Balneicella halophila</name>
    <dbReference type="NCBI Taxonomy" id="1537566"/>
    <lineage>
        <taxon>Bacteria</taxon>
        <taxon>Pseudomonadati</taxon>
        <taxon>Bacteroidota</taxon>
        <taxon>Bacteroidia</taxon>
        <taxon>Bacteroidales</taxon>
        <taxon>Balneicellaceae</taxon>
        <taxon>Balneicella</taxon>
    </lineage>
</organism>
<evidence type="ECO:0000313" key="12">
    <source>
        <dbReference type="Proteomes" id="UP000251835"/>
    </source>
</evidence>
<comment type="miscellaneous">
    <text evidence="8">The a and c carboxylates of cobyrinate are activated for nucleophilic attack via formation of a phosphorylated intermediate by ATP. CbiA catalyzes first the amidation of the c-carboxylate, and then that of the a-carboxylate.</text>
</comment>
<dbReference type="NCBIfam" id="NF002204">
    <property type="entry name" value="PRK01077.1"/>
    <property type="match status" value="1"/>
</dbReference>
<feature type="domain" description="CobB/CobQ-like glutamine amidotransferase" evidence="10">
    <location>
        <begin position="242"/>
        <end position="424"/>
    </location>
</feature>
<evidence type="ECO:0000256" key="5">
    <source>
        <dbReference type="ARBA" id="ARBA00022840"/>
    </source>
</evidence>
<keyword evidence="5 8" id="KW-0067">ATP-binding</keyword>
<protein>
    <recommendedName>
        <fullName evidence="8">Cobyrinate a,c-diamide synthase</fullName>
        <ecNumber evidence="8">6.3.5.11</ecNumber>
    </recommendedName>
    <alternativeName>
        <fullName evidence="8">Cobyrinic acid a,c-diamide synthetase</fullName>
    </alternativeName>
</protein>
<dbReference type="EC" id="6.3.5.11" evidence="8"/>
<evidence type="ECO:0000313" key="11">
    <source>
        <dbReference type="EMBL" id="PVX52156.1"/>
    </source>
</evidence>
<dbReference type="Pfam" id="PF01656">
    <property type="entry name" value="CbiA"/>
    <property type="match status" value="1"/>
</dbReference>
<evidence type="ECO:0000259" key="9">
    <source>
        <dbReference type="Pfam" id="PF01656"/>
    </source>
</evidence>
<dbReference type="RefSeq" id="WP_116495706.1">
    <property type="nucleotide sequence ID" value="NZ_QENZ01000003.1"/>
</dbReference>
<evidence type="ECO:0000256" key="8">
    <source>
        <dbReference type="HAMAP-Rule" id="MF_00027"/>
    </source>
</evidence>
<dbReference type="InterPro" id="IPR004484">
    <property type="entry name" value="CbiA/CobB_synth"/>
</dbReference>
<dbReference type="Proteomes" id="UP000251835">
    <property type="component" value="Unassembled WGS sequence"/>
</dbReference>
<comment type="cofactor">
    <cofactor evidence="1 8">
        <name>Mg(2+)</name>
        <dbReference type="ChEBI" id="CHEBI:18420"/>
    </cofactor>
</comment>
<dbReference type="InterPro" id="IPR011698">
    <property type="entry name" value="GATase_3"/>
</dbReference>
<evidence type="ECO:0000259" key="10">
    <source>
        <dbReference type="Pfam" id="PF07685"/>
    </source>
</evidence>
<dbReference type="Gene3D" id="3.40.50.300">
    <property type="entry name" value="P-loop containing nucleotide triphosphate hydrolases"/>
    <property type="match status" value="1"/>
</dbReference>
<name>A0A7L4UQW1_BALHA</name>
<keyword evidence="2 8" id="KW-0169">Cobalamin biosynthesis</keyword>
<dbReference type="InterPro" id="IPR002586">
    <property type="entry name" value="CobQ/CobB/MinD/ParA_Nub-bd_dom"/>
</dbReference>
<evidence type="ECO:0000256" key="2">
    <source>
        <dbReference type="ARBA" id="ARBA00022573"/>
    </source>
</evidence>
<evidence type="ECO:0000256" key="6">
    <source>
        <dbReference type="ARBA" id="ARBA00022842"/>
    </source>
</evidence>
<feature type="active site" description="Nucleophile" evidence="8">
    <location>
        <position position="324"/>
    </location>
</feature>
<comment type="caution">
    <text evidence="11">The sequence shown here is derived from an EMBL/GenBank/DDBJ whole genome shotgun (WGS) entry which is preliminary data.</text>
</comment>
<dbReference type="PANTHER" id="PTHR43873">
    <property type="entry name" value="COBYRINATE A,C-DIAMIDE SYNTHASE"/>
    <property type="match status" value="1"/>
</dbReference>
<feature type="site" description="Increases nucleophilicity of active site Cys" evidence="8">
    <location>
        <position position="418"/>
    </location>
</feature>
<sequence>MTTSAFLIAAPSSGAGKTTLTLGLLRALHNREMKVQAFKSGPDYIDTKFHELATQKPSINLDMFFCEDDEIQQLFNYYAKDKDVAIIEGVMGLFDGYDRQKGSSSAIAKLLDIPVVLVVNGKSVAYSMAALLYGYKNFDKDIRIAGVIFNNVSTESHYKILKDAAESVGLKSFGYVPVNKNISVPSRHLGLNIDEKYRLTSYADELANHVQNHVDIDLLLKSTKKEILSTNKFRIPKSQNLKIGIAKDEAFNFMYPENVRKLASLGEVSFFSPIRDQALPEKLTHIYLPGGYPEFFLEELSQNTSMKTAIKEFAERGGYIWAECGGMLYLCQQMSDESGNTYPLANILNLQGTLEEMKLKLGYRQFEHNGIPLKGHEFHYSSLTENHEPSIAQLYSAKNKPVPTKLFRYKNVIAGYTHIYWKSHKDFLKIFD</sequence>
<comment type="function">
    <text evidence="8">Catalyzes the ATP-dependent amidation of the two carboxylate groups at positions a and c of cobyrinate, using either L-glutamine or ammonia as the nitrogen source.</text>
</comment>
<proteinExistence type="inferred from homology"/>
<dbReference type="GO" id="GO:0009236">
    <property type="term" value="P:cobalamin biosynthetic process"/>
    <property type="evidence" value="ECO:0007669"/>
    <property type="project" value="UniProtKB-UniRule"/>
</dbReference>
<keyword evidence="12" id="KW-1185">Reference proteome</keyword>
<accession>A0A7L4UQW1</accession>
<dbReference type="UniPathway" id="UPA00148">
    <property type="reaction ID" value="UER00231"/>
</dbReference>
<dbReference type="InterPro" id="IPR027417">
    <property type="entry name" value="P-loop_NTPase"/>
</dbReference>
<keyword evidence="6 8" id="KW-0460">Magnesium</keyword>
<dbReference type="InterPro" id="IPR029062">
    <property type="entry name" value="Class_I_gatase-like"/>
</dbReference>
<evidence type="ECO:0000256" key="4">
    <source>
        <dbReference type="ARBA" id="ARBA00022741"/>
    </source>
</evidence>
<keyword evidence="7 8" id="KW-0315">Glutamine amidotransferase</keyword>
<reference evidence="11 12" key="1">
    <citation type="submission" date="2018-05" db="EMBL/GenBank/DDBJ databases">
        <title>Genomic Encyclopedia of Type Strains, Phase IV (KMG-IV): sequencing the most valuable type-strain genomes for metagenomic binning, comparative biology and taxonomic classification.</title>
        <authorList>
            <person name="Goeker M."/>
        </authorList>
    </citation>
    <scope>NUCLEOTIDE SEQUENCE [LARGE SCALE GENOMIC DNA]</scope>
    <source>
        <strain evidence="11 12">DSM 28579</strain>
    </source>
</reference>
<evidence type="ECO:0000256" key="1">
    <source>
        <dbReference type="ARBA" id="ARBA00001946"/>
    </source>
</evidence>
<dbReference type="Gene3D" id="3.40.50.880">
    <property type="match status" value="1"/>
</dbReference>
<comment type="catalytic activity">
    <reaction evidence="8">
        <text>cob(II)yrinate + 2 L-glutamine + 2 ATP + 2 H2O = cob(II)yrinate a,c diamide + 2 L-glutamate + 2 ADP + 2 phosphate + 2 H(+)</text>
        <dbReference type="Rhea" id="RHEA:26289"/>
        <dbReference type="ChEBI" id="CHEBI:15377"/>
        <dbReference type="ChEBI" id="CHEBI:15378"/>
        <dbReference type="ChEBI" id="CHEBI:29985"/>
        <dbReference type="ChEBI" id="CHEBI:30616"/>
        <dbReference type="ChEBI" id="CHEBI:43474"/>
        <dbReference type="ChEBI" id="CHEBI:58359"/>
        <dbReference type="ChEBI" id="CHEBI:58537"/>
        <dbReference type="ChEBI" id="CHEBI:58894"/>
        <dbReference type="ChEBI" id="CHEBI:456216"/>
        <dbReference type="EC" id="6.3.5.11"/>
    </reaction>
</comment>
<evidence type="ECO:0000256" key="3">
    <source>
        <dbReference type="ARBA" id="ARBA00022598"/>
    </source>
</evidence>
<dbReference type="HAMAP" id="MF_00027">
    <property type="entry name" value="CobB_CbiA"/>
    <property type="match status" value="1"/>
</dbReference>
<dbReference type="PANTHER" id="PTHR43873:SF1">
    <property type="entry name" value="COBYRINATE A,C-DIAMIDE SYNTHASE"/>
    <property type="match status" value="1"/>
</dbReference>
<dbReference type="GO" id="GO:0005524">
    <property type="term" value="F:ATP binding"/>
    <property type="evidence" value="ECO:0007669"/>
    <property type="project" value="UniProtKB-UniRule"/>
</dbReference>
<feature type="domain" description="CobQ/CobB/MinD/ParA nucleotide binding" evidence="9">
    <location>
        <begin position="7"/>
        <end position="188"/>
    </location>
</feature>
<dbReference type="EMBL" id="QENZ01000003">
    <property type="protein sequence ID" value="PVX52156.1"/>
    <property type="molecule type" value="Genomic_DNA"/>
</dbReference>
<dbReference type="OrthoDB" id="9764035at2"/>
<comment type="similarity">
    <text evidence="8">Belongs to the CobB/CbiA family.</text>
</comment>
<comment type="domain">
    <text evidence="8">Comprises of two domains. The C-terminal domain contains the binding site for glutamine and catalyzes the hydrolysis of this substrate to glutamate and ammonia. The N-terminal domain is anticipated to bind ATP and cobyrinate and catalyzes the ultimate synthesis of the diamide product. The ammonia produced via the glutaminase domain is probably translocated to the adjacent domain via a molecular tunnel, where it reacts with an activated intermediate.</text>
</comment>
<dbReference type="CDD" id="cd03130">
    <property type="entry name" value="GATase1_CobB"/>
    <property type="match status" value="1"/>
</dbReference>
<dbReference type="CDD" id="cd05388">
    <property type="entry name" value="CobB_N"/>
    <property type="match status" value="1"/>
</dbReference>